<dbReference type="Gene3D" id="3.90.550.10">
    <property type="entry name" value="Spore Coat Polysaccharide Biosynthesis Protein SpsA, Chain A"/>
    <property type="match status" value="1"/>
</dbReference>
<dbReference type="InterPro" id="IPR029044">
    <property type="entry name" value="Nucleotide-diphossugar_trans"/>
</dbReference>
<protein>
    <submittedName>
        <fullName evidence="2">Glycosyltransferase family 2 protein</fullName>
    </submittedName>
</protein>
<dbReference type="PANTHER" id="PTHR43685">
    <property type="entry name" value="GLYCOSYLTRANSFERASE"/>
    <property type="match status" value="1"/>
</dbReference>
<dbReference type="SUPFAM" id="SSF53448">
    <property type="entry name" value="Nucleotide-diphospho-sugar transferases"/>
    <property type="match status" value="1"/>
</dbReference>
<dbReference type="InterPro" id="IPR050834">
    <property type="entry name" value="Glycosyltransf_2"/>
</dbReference>
<keyword evidence="3" id="KW-1185">Reference proteome</keyword>
<gene>
    <name evidence="2" type="ORF">ACFQ4M_04945</name>
</gene>
<evidence type="ECO:0000313" key="2">
    <source>
        <dbReference type="EMBL" id="MFD1262921.1"/>
    </source>
</evidence>
<proteinExistence type="predicted"/>
<dbReference type="EMBL" id="JBHTMC010000009">
    <property type="protein sequence ID" value="MFD1262921.1"/>
    <property type="molecule type" value="Genomic_DNA"/>
</dbReference>
<reference evidence="3" key="1">
    <citation type="journal article" date="2019" name="Int. J. Syst. Evol. Microbiol.">
        <title>The Global Catalogue of Microorganisms (GCM) 10K type strain sequencing project: providing services to taxonomists for standard genome sequencing and annotation.</title>
        <authorList>
            <consortium name="The Broad Institute Genomics Platform"/>
            <consortium name="The Broad Institute Genome Sequencing Center for Infectious Disease"/>
            <person name="Wu L."/>
            <person name="Ma J."/>
        </authorList>
    </citation>
    <scope>NUCLEOTIDE SEQUENCE [LARGE SCALE GENOMIC DNA]</scope>
    <source>
        <strain evidence="3">CCUG 48884</strain>
    </source>
</reference>
<comment type="caution">
    <text evidence="2">The sequence shown here is derived from an EMBL/GenBank/DDBJ whole genome shotgun (WGS) entry which is preliminary data.</text>
</comment>
<sequence>MQSTTEPTVSVVIPAFNAAWCIRHAIDSVLAQSFPDFELIVVDDGSTDDTSEILRSYGDALLVVSQPNGGMSSARNAGIRNARGRYLAFLDADDRWLPAKLERQVALLDNRPELAFCAATATLEAPDGQVVGAWACQGNGTASVTEVFAAHALIAGGASSVLARRELVQALGGFDETLFGAEDTDLWIRLAARGGFACIPEALVVVLKRPGSVSRNRRRMRAGALAMTRKNRHLLPANKRGAYWRALYAGTLCDYAKWACREGDRGAALADLARALMLAPLSHGRLVAGITLALITGARL</sequence>
<dbReference type="Proteomes" id="UP001597158">
    <property type="component" value="Unassembled WGS sequence"/>
</dbReference>
<dbReference type="Pfam" id="PF00535">
    <property type="entry name" value="Glycos_transf_2"/>
    <property type="match status" value="1"/>
</dbReference>
<dbReference type="RefSeq" id="WP_277834089.1">
    <property type="nucleotide sequence ID" value="NZ_JARQZE010000011.1"/>
</dbReference>
<name>A0ABW3WAV6_9RHOO</name>
<evidence type="ECO:0000259" key="1">
    <source>
        <dbReference type="Pfam" id="PF00535"/>
    </source>
</evidence>
<dbReference type="PANTHER" id="PTHR43685:SF11">
    <property type="entry name" value="GLYCOSYLTRANSFERASE TAGX-RELATED"/>
    <property type="match status" value="1"/>
</dbReference>
<evidence type="ECO:0000313" key="3">
    <source>
        <dbReference type="Proteomes" id="UP001597158"/>
    </source>
</evidence>
<accession>A0ABW3WAV6</accession>
<feature type="domain" description="Glycosyltransferase 2-like" evidence="1">
    <location>
        <begin position="10"/>
        <end position="118"/>
    </location>
</feature>
<dbReference type="InterPro" id="IPR001173">
    <property type="entry name" value="Glyco_trans_2-like"/>
</dbReference>
<organism evidence="2 3">
    <name type="scientific">Thauera mechernichensis</name>
    <dbReference type="NCBI Taxonomy" id="82788"/>
    <lineage>
        <taxon>Bacteria</taxon>
        <taxon>Pseudomonadati</taxon>
        <taxon>Pseudomonadota</taxon>
        <taxon>Betaproteobacteria</taxon>
        <taxon>Rhodocyclales</taxon>
        <taxon>Zoogloeaceae</taxon>
        <taxon>Thauera</taxon>
    </lineage>
</organism>